<feature type="region of interest" description="Disordered" evidence="2">
    <location>
        <begin position="51"/>
        <end position="72"/>
    </location>
</feature>
<keyword evidence="3" id="KW-0472">Membrane</keyword>
<dbReference type="Pfam" id="PF00746">
    <property type="entry name" value="Gram_pos_anchor"/>
    <property type="match status" value="1"/>
</dbReference>
<proteinExistence type="predicted"/>
<name>A0A6J7D0V0_9ZZZZ</name>
<organism evidence="5">
    <name type="scientific">freshwater metagenome</name>
    <dbReference type="NCBI Taxonomy" id="449393"/>
    <lineage>
        <taxon>unclassified sequences</taxon>
        <taxon>metagenomes</taxon>
        <taxon>ecological metagenomes</taxon>
    </lineage>
</organism>
<dbReference type="EMBL" id="CAFBLP010000005">
    <property type="protein sequence ID" value="CAB4862049.1"/>
    <property type="molecule type" value="Genomic_DNA"/>
</dbReference>
<keyword evidence="1" id="KW-0964">Secreted</keyword>
<gene>
    <name evidence="5" type="ORF">UFOPK3376_00320</name>
</gene>
<sequence>MRKLAVLASTIGFVLIGSVGSVSAATPPTCQIESPVTQVIGENCVYPPAPTTTIEAQIPPPPPATLPVTGADSSNTMQTAGLVVLAGAALVGVAAVRRRRPQSA</sequence>
<dbReference type="PROSITE" id="PS50847">
    <property type="entry name" value="GRAM_POS_ANCHORING"/>
    <property type="match status" value="1"/>
</dbReference>
<evidence type="ECO:0000256" key="1">
    <source>
        <dbReference type="ARBA" id="ARBA00022525"/>
    </source>
</evidence>
<reference evidence="5" key="1">
    <citation type="submission" date="2020-05" db="EMBL/GenBank/DDBJ databases">
        <authorList>
            <person name="Chiriac C."/>
            <person name="Salcher M."/>
            <person name="Ghai R."/>
            <person name="Kavagutti S V."/>
        </authorList>
    </citation>
    <scope>NUCLEOTIDE SEQUENCE</scope>
</reference>
<keyword evidence="3" id="KW-0812">Transmembrane</keyword>
<dbReference type="NCBIfam" id="TIGR01167">
    <property type="entry name" value="LPXTG_anchor"/>
    <property type="match status" value="1"/>
</dbReference>
<dbReference type="AlphaFoldDB" id="A0A6J7D0V0"/>
<protein>
    <submittedName>
        <fullName evidence="5">Unannotated protein</fullName>
    </submittedName>
</protein>
<feature type="domain" description="Gram-positive cocci surface proteins LPxTG" evidence="4">
    <location>
        <begin position="66"/>
        <end position="104"/>
    </location>
</feature>
<evidence type="ECO:0000256" key="3">
    <source>
        <dbReference type="SAM" id="Phobius"/>
    </source>
</evidence>
<feature type="transmembrane region" description="Helical" evidence="3">
    <location>
        <begin position="77"/>
        <end position="96"/>
    </location>
</feature>
<dbReference type="InterPro" id="IPR019931">
    <property type="entry name" value="LPXTG_anchor"/>
</dbReference>
<keyword evidence="3" id="KW-1133">Transmembrane helix</keyword>
<evidence type="ECO:0000259" key="4">
    <source>
        <dbReference type="PROSITE" id="PS50847"/>
    </source>
</evidence>
<evidence type="ECO:0000313" key="5">
    <source>
        <dbReference type="EMBL" id="CAB4862049.1"/>
    </source>
</evidence>
<evidence type="ECO:0000256" key="2">
    <source>
        <dbReference type="SAM" id="MobiDB-lite"/>
    </source>
</evidence>
<accession>A0A6J7D0V0</accession>